<evidence type="ECO:0000313" key="2">
    <source>
        <dbReference type="EMBL" id="MBE9668092.1"/>
    </source>
</evidence>
<keyword evidence="1" id="KW-0051">Antiviral defense</keyword>
<evidence type="ECO:0000313" key="3">
    <source>
        <dbReference type="Proteomes" id="UP000632774"/>
    </source>
</evidence>
<dbReference type="Gene3D" id="3.30.460.10">
    <property type="entry name" value="Beta Polymerase, domain 2"/>
    <property type="match status" value="1"/>
</dbReference>
<organism evidence="2 3">
    <name type="scientific">Mucilaginibacter boryungensis</name>
    <dbReference type="NCBI Taxonomy" id="768480"/>
    <lineage>
        <taxon>Bacteria</taxon>
        <taxon>Pseudomonadati</taxon>
        <taxon>Bacteroidota</taxon>
        <taxon>Sphingobacteriia</taxon>
        <taxon>Sphingobacteriales</taxon>
        <taxon>Sphingobacteriaceae</taxon>
        <taxon>Mucilaginibacter</taxon>
    </lineage>
</organism>
<accession>A0ABR9XLJ4</accession>
<gene>
    <name evidence="2" type="ORF">IRJ18_17105</name>
</gene>
<dbReference type="RefSeq" id="WP_194107520.1">
    <property type="nucleotide sequence ID" value="NZ_JADFFM010000002.1"/>
</dbReference>
<sequence length="260" mass="30448">MSINNRLTQFAQKQLVLAHNKQERAAIIRSLDNLERSLDDEFGDEIEEFLRFGSFTRNTILPRSYDPNSDVDLMVVFNSADGLYAPSTYRKWIRDFLTVAYPKSISKKDFPAVILELNHIKFDIVPAYTTSNLLFGTRFYIPGRDETWRLTSPNEINSKLATKNKTYGDNIIRNVVRLCKHWNAGFGYPFQSYLLERQIIDLIFWGNENTYSRFLKTIEVVGADFRAVKNAVYWIKEYGHRGDEYKQAQWIRKLLPGFPY</sequence>
<dbReference type="Pfam" id="PF18144">
    <property type="entry name" value="SMODS"/>
    <property type="match status" value="1"/>
</dbReference>
<proteinExistence type="predicted"/>
<dbReference type="InterPro" id="IPR006116">
    <property type="entry name" value="NT_2-5OAS_ClassI-CCAase"/>
</dbReference>
<comment type="caution">
    <text evidence="2">The sequence shown here is derived from an EMBL/GenBank/DDBJ whole genome shotgun (WGS) entry which is preliminary data.</text>
</comment>
<keyword evidence="3" id="KW-1185">Reference proteome</keyword>
<reference evidence="2 3" key="1">
    <citation type="submission" date="2020-10" db="EMBL/GenBank/DDBJ databases">
        <title>Mucilaginibacter mali sp. nov., isolated from rhizosphere soil of apple orchard.</title>
        <authorList>
            <person name="Lee J.-S."/>
            <person name="Kim H.S."/>
            <person name="Kim J.-S."/>
        </authorList>
    </citation>
    <scope>NUCLEOTIDE SEQUENCE [LARGE SCALE GENOMIC DNA]</scope>
    <source>
        <strain evidence="2 3">KCTC 23157</strain>
    </source>
</reference>
<dbReference type="InterPro" id="IPR043519">
    <property type="entry name" value="NT_sf"/>
</dbReference>
<dbReference type="CDD" id="cd05400">
    <property type="entry name" value="NT_2-5OAS_ClassI-CCAase"/>
    <property type="match status" value="1"/>
</dbReference>
<dbReference type="Proteomes" id="UP000632774">
    <property type="component" value="Unassembled WGS sequence"/>
</dbReference>
<dbReference type="EMBL" id="JADFFM010000002">
    <property type="protein sequence ID" value="MBE9668092.1"/>
    <property type="molecule type" value="Genomic_DNA"/>
</dbReference>
<dbReference type="SUPFAM" id="SSF81301">
    <property type="entry name" value="Nucleotidyltransferase"/>
    <property type="match status" value="1"/>
</dbReference>
<name>A0ABR9XLJ4_9SPHI</name>
<protein>
    <submittedName>
        <fullName evidence="2">Nucleotidyltransferase</fullName>
    </submittedName>
</protein>
<evidence type="ECO:0000256" key="1">
    <source>
        <dbReference type="ARBA" id="ARBA00023118"/>
    </source>
</evidence>